<dbReference type="InterPro" id="IPR005064">
    <property type="entry name" value="BUG"/>
</dbReference>
<evidence type="ECO:0000256" key="1">
    <source>
        <dbReference type="ARBA" id="ARBA00006987"/>
    </source>
</evidence>
<accession>A0A1W6YL61</accession>
<proteinExistence type="inferred from homology"/>
<organism evidence="3 4">
    <name type="scientific">Bordetella genomosp. 8</name>
    <dbReference type="NCBI Taxonomy" id="1416806"/>
    <lineage>
        <taxon>Bacteria</taxon>
        <taxon>Pseudomonadati</taxon>
        <taxon>Pseudomonadota</taxon>
        <taxon>Betaproteobacteria</taxon>
        <taxon>Burkholderiales</taxon>
        <taxon>Alcaligenaceae</taxon>
        <taxon>Bordetella</taxon>
    </lineage>
</organism>
<dbReference type="STRING" id="1416806.CAL12_14045"/>
<name>A0A1W6YL61_9BORD</name>
<dbReference type="PIRSF" id="PIRSF017082">
    <property type="entry name" value="YflP"/>
    <property type="match status" value="1"/>
</dbReference>
<keyword evidence="4" id="KW-1185">Reference proteome</keyword>
<dbReference type="PANTHER" id="PTHR42928">
    <property type="entry name" value="TRICARBOXYLATE-BINDING PROTEIN"/>
    <property type="match status" value="1"/>
</dbReference>
<sequence>MNTPRLIPPAAPGPLRKSLPASPGRPLPTALRAAWRASLAAAAFSLLLPAASAADAYPSHAIVLVNPYAVGGPADLLGRALAKELGETLGQSVIVENKPGGGASIGAAYVAKAAPDGYTLLLGTAAAHTVTPTATKVPYKGIEDFEFVGMVANVPNILTVYPSVPARDLKAFIALAKSQPGKLNYASAGMGSSPHIAAEMFKYYAKVDLVHVPYKGAAPAVNDMVAGTVPVGLLNISAVLPFIKSGKLRALAYANKERSPDLPDVPTFAEAGLPEMVSGSWYSLAVPAGTPAAVVDKLASALKTVQDRPEFRKILAAQNAIPMPQQKQQATDYIRADGKQLAELVKATGMKLQD</sequence>
<dbReference type="EMBL" id="CP021108">
    <property type="protein sequence ID" value="ARP81826.1"/>
    <property type="molecule type" value="Genomic_DNA"/>
</dbReference>
<evidence type="ECO:0000313" key="3">
    <source>
        <dbReference type="EMBL" id="ARP81826.1"/>
    </source>
</evidence>
<dbReference type="AlphaFoldDB" id="A0A1W6YL61"/>
<feature type="compositionally biased region" description="Pro residues" evidence="2">
    <location>
        <begin position="1"/>
        <end position="12"/>
    </location>
</feature>
<protein>
    <recommendedName>
        <fullName evidence="5">ABC transporter substrate-binding protein</fullName>
    </recommendedName>
</protein>
<dbReference type="Gene3D" id="3.40.190.10">
    <property type="entry name" value="Periplasmic binding protein-like II"/>
    <property type="match status" value="1"/>
</dbReference>
<feature type="region of interest" description="Disordered" evidence="2">
    <location>
        <begin position="1"/>
        <end position="23"/>
    </location>
</feature>
<dbReference type="KEGG" id="bgv:CAL12_14045"/>
<evidence type="ECO:0000313" key="4">
    <source>
        <dbReference type="Proteomes" id="UP000194151"/>
    </source>
</evidence>
<gene>
    <name evidence="3" type="ORF">CAL12_14045</name>
</gene>
<dbReference type="SUPFAM" id="SSF53850">
    <property type="entry name" value="Periplasmic binding protein-like II"/>
    <property type="match status" value="1"/>
</dbReference>
<dbReference type="RefSeq" id="WP_232464499.1">
    <property type="nucleotide sequence ID" value="NZ_CP021108.1"/>
</dbReference>
<dbReference type="Proteomes" id="UP000194151">
    <property type="component" value="Chromosome"/>
</dbReference>
<dbReference type="InterPro" id="IPR042100">
    <property type="entry name" value="Bug_dom1"/>
</dbReference>
<evidence type="ECO:0008006" key="5">
    <source>
        <dbReference type="Google" id="ProtNLM"/>
    </source>
</evidence>
<comment type="similarity">
    <text evidence="1">Belongs to the UPF0065 (bug) family.</text>
</comment>
<reference evidence="3 4" key="1">
    <citation type="submission" date="2017-05" db="EMBL/GenBank/DDBJ databases">
        <title>Complete and WGS of Bordetella genogroups.</title>
        <authorList>
            <person name="Spilker T."/>
            <person name="LiPuma J."/>
        </authorList>
    </citation>
    <scope>NUCLEOTIDE SEQUENCE [LARGE SCALE GENOMIC DNA]</scope>
    <source>
        <strain evidence="3 4">AU19157</strain>
    </source>
</reference>
<dbReference type="PANTHER" id="PTHR42928:SF5">
    <property type="entry name" value="BLR1237 PROTEIN"/>
    <property type="match status" value="1"/>
</dbReference>
<dbReference type="Gene3D" id="3.40.190.150">
    <property type="entry name" value="Bordetella uptake gene, domain 1"/>
    <property type="match status" value="1"/>
</dbReference>
<dbReference type="Pfam" id="PF03401">
    <property type="entry name" value="TctC"/>
    <property type="match status" value="1"/>
</dbReference>
<evidence type="ECO:0000256" key="2">
    <source>
        <dbReference type="SAM" id="MobiDB-lite"/>
    </source>
</evidence>
<dbReference type="CDD" id="cd07012">
    <property type="entry name" value="PBP2_Bug_TTT"/>
    <property type="match status" value="1"/>
</dbReference>